<proteinExistence type="predicted"/>
<dbReference type="Proteomes" id="UP001162162">
    <property type="component" value="Unassembled WGS sequence"/>
</dbReference>
<dbReference type="AlphaFoldDB" id="A0AAV8X4A2"/>
<organism evidence="1 2">
    <name type="scientific">Aromia moschata</name>
    <dbReference type="NCBI Taxonomy" id="1265417"/>
    <lineage>
        <taxon>Eukaryota</taxon>
        <taxon>Metazoa</taxon>
        <taxon>Ecdysozoa</taxon>
        <taxon>Arthropoda</taxon>
        <taxon>Hexapoda</taxon>
        <taxon>Insecta</taxon>
        <taxon>Pterygota</taxon>
        <taxon>Neoptera</taxon>
        <taxon>Endopterygota</taxon>
        <taxon>Coleoptera</taxon>
        <taxon>Polyphaga</taxon>
        <taxon>Cucujiformia</taxon>
        <taxon>Chrysomeloidea</taxon>
        <taxon>Cerambycidae</taxon>
        <taxon>Cerambycinae</taxon>
        <taxon>Callichromatini</taxon>
        <taxon>Aromia</taxon>
    </lineage>
</organism>
<accession>A0AAV8X4A2</accession>
<evidence type="ECO:0000313" key="1">
    <source>
        <dbReference type="EMBL" id="KAJ8933745.1"/>
    </source>
</evidence>
<gene>
    <name evidence="1" type="ORF">NQ318_015594</name>
</gene>
<dbReference type="EMBL" id="JAPWTK010001167">
    <property type="protein sequence ID" value="KAJ8933745.1"/>
    <property type="molecule type" value="Genomic_DNA"/>
</dbReference>
<evidence type="ECO:0000313" key="2">
    <source>
        <dbReference type="Proteomes" id="UP001162162"/>
    </source>
</evidence>
<keyword evidence="2" id="KW-1185">Reference proteome</keyword>
<dbReference type="PANTHER" id="PTHR45913:SF22">
    <property type="entry name" value="SCAN BOX DOMAIN-CONTAINING PROTEIN"/>
    <property type="match status" value="1"/>
</dbReference>
<dbReference type="PANTHER" id="PTHR45913">
    <property type="entry name" value="EPM2A-INTERACTING PROTEIN 1"/>
    <property type="match status" value="1"/>
</dbReference>
<protein>
    <submittedName>
        <fullName evidence="1">Uncharacterized protein</fullName>
    </submittedName>
</protein>
<comment type="caution">
    <text evidence="1">The sequence shown here is derived from an EMBL/GenBank/DDBJ whole genome shotgun (WGS) entry which is preliminary data.</text>
</comment>
<reference evidence="1" key="1">
    <citation type="journal article" date="2023" name="Insect Mol. Biol.">
        <title>Genome sequencing provides insights into the evolution of gene families encoding plant cell wall-degrading enzymes in longhorned beetles.</title>
        <authorList>
            <person name="Shin N.R."/>
            <person name="Okamura Y."/>
            <person name="Kirsch R."/>
            <person name="Pauchet Y."/>
        </authorList>
    </citation>
    <scope>NUCLEOTIDE SEQUENCE</scope>
    <source>
        <strain evidence="1">AMC_N1</strain>
    </source>
</reference>
<sequence length="249" mass="28808">MLSLGFSRSLNTILMLKKFSNIPGGHGSLVVQVVSWRFTRVFNKFFVYNNNRVESATSKTPEKTFWFNFQGNFEENLWMTLKIRTSWSPVSKTVLHKPASDIIKRIPLSNNTVQRCIDEMSIKLKVSCAIFLQTIYFSIQLDESTLPGNEALLLAYDPKIHEELLFARTLTTDTKDESIFNVFKDYFMEKAIFIKYNISSFGWGTCHGWALPWICKPLKTKYTRGVSNTVLVTQWRYPSTIFSCQKSEC</sequence>
<name>A0AAV8X4A2_9CUCU</name>